<name>A0A0A8XW16_ARUDO</name>
<proteinExistence type="predicted"/>
<dbReference type="AlphaFoldDB" id="A0A0A8XW16"/>
<protein>
    <submittedName>
        <fullName evidence="1">Uncharacterized protein</fullName>
    </submittedName>
</protein>
<accession>A0A0A8XW16</accession>
<dbReference type="EMBL" id="GBRH01281988">
    <property type="protein sequence ID" value="JAD15907.1"/>
    <property type="molecule type" value="Transcribed_RNA"/>
</dbReference>
<reference evidence="1" key="1">
    <citation type="submission" date="2014-09" db="EMBL/GenBank/DDBJ databases">
        <authorList>
            <person name="Magalhaes I.L.F."/>
            <person name="Oliveira U."/>
            <person name="Santos F.R."/>
            <person name="Vidigal T.H.D.A."/>
            <person name="Brescovit A.D."/>
            <person name="Santos A.J."/>
        </authorList>
    </citation>
    <scope>NUCLEOTIDE SEQUENCE</scope>
    <source>
        <tissue evidence="1">Shoot tissue taken approximately 20 cm above the soil surface</tissue>
    </source>
</reference>
<evidence type="ECO:0000313" key="1">
    <source>
        <dbReference type="EMBL" id="JAD15907.1"/>
    </source>
</evidence>
<organism evidence="1">
    <name type="scientific">Arundo donax</name>
    <name type="common">Giant reed</name>
    <name type="synonym">Donax arundinaceus</name>
    <dbReference type="NCBI Taxonomy" id="35708"/>
    <lineage>
        <taxon>Eukaryota</taxon>
        <taxon>Viridiplantae</taxon>
        <taxon>Streptophyta</taxon>
        <taxon>Embryophyta</taxon>
        <taxon>Tracheophyta</taxon>
        <taxon>Spermatophyta</taxon>
        <taxon>Magnoliopsida</taxon>
        <taxon>Liliopsida</taxon>
        <taxon>Poales</taxon>
        <taxon>Poaceae</taxon>
        <taxon>PACMAD clade</taxon>
        <taxon>Arundinoideae</taxon>
        <taxon>Arundineae</taxon>
        <taxon>Arundo</taxon>
    </lineage>
</organism>
<sequence>MWAIEVPVLVQQGCLFFLRVGY</sequence>
<reference evidence="1" key="2">
    <citation type="journal article" date="2015" name="Data Brief">
        <title>Shoot transcriptome of the giant reed, Arundo donax.</title>
        <authorList>
            <person name="Barrero R.A."/>
            <person name="Guerrero F.D."/>
            <person name="Moolhuijzen P."/>
            <person name="Goolsby J.A."/>
            <person name="Tidwell J."/>
            <person name="Bellgard S.E."/>
            <person name="Bellgard M.I."/>
        </authorList>
    </citation>
    <scope>NUCLEOTIDE SEQUENCE</scope>
    <source>
        <tissue evidence="1">Shoot tissue taken approximately 20 cm above the soil surface</tissue>
    </source>
</reference>